<dbReference type="InterPro" id="IPR024705">
    <property type="entry name" value="Ssp411"/>
</dbReference>
<evidence type="ECO:0008006" key="2">
    <source>
        <dbReference type="Google" id="ProtNLM"/>
    </source>
</evidence>
<dbReference type="PANTHER" id="PTHR42899">
    <property type="entry name" value="SPERMATOGENESIS-ASSOCIATED PROTEIN 20"/>
    <property type="match status" value="1"/>
</dbReference>
<reference evidence="1" key="1">
    <citation type="journal article" date="2015" name="Nature">
        <title>Complex archaea that bridge the gap between prokaryotes and eukaryotes.</title>
        <authorList>
            <person name="Spang A."/>
            <person name="Saw J.H."/>
            <person name="Jorgensen S.L."/>
            <person name="Zaremba-Niedzwiedzka K."/>
            <person name="Martijn J."/>
            <person name="Lind A.E."/>
            <person name="van Eijk R."/>
            <person name="Schleper C."/>
            <person name="Guy L."/>
            <person name="Ettema T.J."/>
        </authorList>
    </citation>
    <scope>NUCLEOTIDE SEQUENCE</scope>
</reference>
<evidence type="ECO:0000313" key="1">
    <source>
        <dbReference type="EMBL" id="KKK55998.1"/>
    </source>
</evidence>
<protein>
    <recommendedName>
        <fullName evidence="2">Thioredoxin domain-containing protein</fullName>
    </recommendedName>
</protein>
<comment type="caution">
    <text evidence="1">The sequence shown here is derived from an EMBL/GenBank/DDBJ whole genome shotgun (WGS) entry which is preliminary data.</text>
</comment>
<dbReference type="AlphaFoldDB" id="A0A0F8WHC4"/>
<feature type="non-terminal residue" evidence="1">
    <location>
        <position position="1"/>
    </location>
</feature>
<organism evidence="1">
    <name type="scientific">marine sediment metagenome</name>
    <dbReference type="NCBI Taxonomy" id="412755"/>
    <lineage>
        <taxon>unclassified sequences</taxon>
        <taxon>metagenomes</taxon>
        <taxon>ecological metagenomes</taxon>
    </lineage>
</organism>
<gene>
    <name evidence="1" type="ORF">LCGC14_3068930</name>
</gene>
<dbReference type="PANTHER" id="PTHR42899:SF1">
    <property type="entry name" value="SPERMATOGENESIS-ASSOCIATED PROTEIN 20"/>
    <property type="match status" value="1"/>
</dbReference>
<dbReference type="EMBL" id="LAZR01065213">
    <property type="protein sequence ID" value="KKK55998.1"/>
    <property type="molecule type" value="Genomic_DNA"/>
</dbReference>
<proteinExistence type="predicted"/>
<sequence length="155" mass="17199">PSGNSIAILNLLRLSEFTTKESYRERAEKALKSFSGTLTSNPIALSEMLLAVDFYLDKPKEIIIVAPKGKKGAADLLLAEFRKQFLPNRILTVVTEGKKLKSHAKFMPLVQSKFAQNGKATAYVCERGICELPTSDPKVFAQQIREVEKLGDSKK</sequence>
<name>A0A0F8WHC4_9ZZZZ</name>
<accession>A0A0F8WHC4</accession>